<protein>
    <recommendedName>
        <fullName evidence="4">HTH arsR-type domain-containing protein</fullName>
    </recommendedName>
</protein>
<dbReference type="Proteomes" id="UP000238916">
    <property type="component" value="Unassembled WGS sequence"/>
</dbReference>
<evidence type="ECO:0000313" key="6">
    <source>
        <dbReference type="Proteomes" id="UP000238916"/>
    </source>
</evidence>
<dbReference type="InterPro" id="IPR036388">
    <property type="entry name" value="WH-like_DNA-bd_sf"/>
</dbReference>
<dbReference type="Gene3D" id="1.10.10.10">
    <property type="entry name" value="Winged helix-like DNA-binding domain superfamily/Winged helix DNA-binding domain"/>
    <property type="match status" value="1"/>
</dbReference>
<feature type="domain" description="HTH arsR-type" evidence="4">
    <location>
        <begin position="1"/>
        <end position="93"/>
    </location>
</feature>
<dbReference type="PANTHER" id="PTHR33154">
    <property type="entry name" value="TRANSCRIPTIONAL REGULATOR, ARSR FAMILY"/>
    <property type="match status" value="1"/>
</dbReference>
<reference evidence="6" key="1">
    <citation type="submission" date="2018-02" db="EMBL/GenBank/DDBJ databases">
        <authorList>
            <person name="Hausmann B."/>
        </authorList>
    </citation>
    <scope>NUCLEOTIDE SEQUENCE [LARGE SCALE GENOMIC DNA]</scope>
    <source>
        <strain evidence="6">Peat soil MAG SbF1</strain>
    </source>
</reference>
<dbReference type="GO" id="GO:0003677">
    <property type="term" value="F:DNA binding"/>
    <property type="evidence" value="ECO:0007669"/>
    <property type="project" value="UniProtKB-KW"/>
</dbReference>
<dbReference type="Pfam" id="PF01022">
    <property type="entry name" value="HTH_5"/>
    <property type="match status" value="1"/>
</dbReference>
<gene>
    <name evidence="5" type="ORF">SBF1_2690010</name>
</gene>
<name>A0A2U3KTK2_9FIRM</name>
<dbReference type="NCBIfam" id="NF033788">
    <property type="entry name" value="HTH_metalloreg"/>
    <property type="match status" value="1"/>
</dbReference>
<dbReference type="PROSITE" id="PS50987">
    <property type="entry name" value="HTH_ARSR_2"/>
    <property type="match status" value="1"/>
</dbReference>
<dbReference type="InterPro" id="IPR036390">
    <property type="entry name" value="WH_DNA-bd_sf"/>
</dbReference>
<keyword evidence="3" id="KW-0804">Transcription</keyword>
<dbReference type="InterPro" id="IPR001845">
    <property type="entry name" value="HTH_ArsR_DNA-bd_dom"/>
</dbReference>
<dbReference type="InterPro" id="IPR011991">
    <property type="entry name" value="ArsR-like_HTH"/>
</dbReference>
<dbReference type="OrthoDB" id="9798835at2"/>
<dbReference type="AlphaFoldDB" id="A0A2U3KTK2"/>
<keyword evidence="2" id="KW-0238">DNA-binding</keyword>
<dbReference type="SUPFAM" id="SSF46785">
    <property type="entry name" value="Winged helix' DNA-binding domain"/>
    <property type="match status" value="1"/>
</dbReference>
<evidence type="ECO:0000256" key="3">
    <source>
        <dbReference type="ARBA" id="ARBA00023163"/>
    </source>
</evidence>
<organism evidence="5 6">
    <name type="scientific">Candidatus Desulfosporosinus infrequens</name>
    <dbReference type="NCBI Taxonomy" id="2043169"/>
    <lineage>
        <taxon>Bacteria</taxon>
        <taxon>Bacillati</taxon>
        <taxon>Bacillota</taxon>
        <taxon>Clostridia</taxon>
        <taxon>Eubacteriales</taxon>
        <taxon>Desulfitobacteriaceae</taxon>
        <taxon>Desulfosporosinus</taxon>
    </lineage>
</organism>
<accession>A0A2U3KTK2</accession>
<evidence type="ECO:0000256" key="2">
    <source>
        <dbReference type="ARBA" id="ARBA00023125"/>
    </source>
</evidence>
<dbReference type="EMBL" id="OMOF01000189">
    <property type="protein sequence ID" value="SPF42972.1"/>
    <property type="molecule type" value="Genomic_DNA"/>
</dbReference>
<evidence type="ECO:0000256" key="1">
    <source>
        <dbReference type="ARBA" id="ARBA00023015"/>
    </source>
</evidence>
<dbReference type="SMART" id="SM00418">
    <property type="entry name" value="HTH_ARSR"/>
    <property type="match status" value="1"/>
</dbReference>
<dbReference type="CDD" id="cd00090">
    <property type="entry name" value="HTH_ARSR"/>
    <property type="match status" value="1"/>
</dbReference>
<dbReference type="PRINTS" id="PR00778">
    <property type="entry name" value="HTHARSR"/>
</dbReference>
<keyword evidence="1" id="KW-0805">Transcription regulation</keyword>
<evidence type="ECO:0000259" key="4">
    <source>
        <dbReference type="PROSITE" id="PS50987"/>
    </source>
</evidence>
<proteinExistence type="predicted"/>
<dbReference type="InterPro" id="IPR051081">
    <property type="entry name" value="HTH_MetalResp_TranReg"/>
</dbReference>
<sequence>MENKYENNAKVFQALSDPNRLMIIEMLQSRERCACEILEDLNIAQSTLSHHMKILCDSGLVDSRRHGKWMHYSLSKEVCEAAKNMLNEITKLTDNYAERDPIQGC</sequence>
<evidence type="ECO:0000313" key="5">
    <source>
        <dbReference type="EMBL" id="SPF42972.1"/>
    </source>
</evidence>
<dbReference type="PANTHER" id="PTHR33154:SF18">
    <property type="entry name" value="ARSENICAL RESISTANCE OPERON REPRESSOR"/>
    <property type="match status" value="1"/>
</dbReference>
<dbReference type="GO" id="GO:0003700">
    <property type="term" value="F:DNA-binding transcription factor activity"/>
    <property type="evidence" value="ECO:0007669"/>
    <property type="project" value="InterPro"/>
</dbReference>